<dbReference type="RefSeq" id="XP_040673512.1">
    <property type="nucleotide sequence ID" value="XM_040818472.1"/>
</dbReference>
<evidence type="ECO:0000313" key="2">
    <source>
        <dbReference type="Proteomes" id="UP000184073"/>
    </source>
</evidence>
<proteinExistence type="predicted"/>
<gene>
    <name evidence="1" type="ORF">ASPVEDRAFT_88990</name>
</gene>
<name>A0A1L9Q1W3_ASPVE</name>
<dbReference type="GeneID" id="63733983"/>
<dbReference type="VEuPathDB" id="FungiDB:ASPVEDRAFT_88990"/>
<keyword evidence="2" id="KW-1185">Reference proteome</keyword>
<sequence>MAEYDHRRTTQVIKKVIEEVWAFATMPVNLSWAWESGRSTLRRRGRPGALNTHDAPRRAFPRERSYEWGFKSVHWHDPAGPTDIDVVYTLKIDETLHAGHATASTPFRPGESNRINFLAANGNVEKNLAVCLPITRSILAGWQLLPLMIRIRLNVI</sequence>
<dbReference type="Proteomes" id="UP000184073">
    <property type="component" value="Unassembled WGS sequence"/>
</dbReference>
<reference evidence="2" key="1">
    <citation type="journal article" date="2017" name="Genome Biol.">
        <title>Comparative genomics reveals high biological diversity and specific adaptations in the industrially and medically important fungal genus Aspergillus.</title>
        <authorList>
            <person name="de Vries R.P."/>
            <person name="Riley R."/>
            <person name="Wiebenga A."/>
            <person name="Aguilar-Osorio G."/>
            <person name="Amillis S."/>
            <person name="Uchima C.A."/>
            <person name="Anderluh G."/>
            <person name="Asadollahi M."/>
            <person name="Askin M."/>
            <person name="Barry K."/>
            <person name="Battaglia E."/>
            <person name="Bayram O."/>
            <person name="Benocci T."/>
            <person name="Braus-Stromeyer S.A."/>
            <person name="Caldana C."/>
            <person name="Canovas D."/>
            <person name="Cerqueira G.C."/>
            <person name="Chen F."/>
            <person name="Chen W."/>
            <person name="Choi C."/>
            <person name="Clum A."/>
            <person name="Dos Santos R.A."/>
            <person name="Damasio A.R."/>
            <person name="Diallinas G."/>
            <person name="Emri T."/>
            <person name="Fekete E."/>
            <person name="Flipphi M."/>
            <person name="Freyberg S."/>
            <person name="Gallo A."/>
            <person name="Gournas C."/>
            <person name="Habgood R."/>
            <person name="Hainaut M."/>
            <person name="Harispe M.L."/>
            <person name="Henrissat B."/>
            <person name="Hilden K.S."/>
            <person name="Hope R."/>
            <person name="Hossain A."/>
            <person name="Karabika E."/>
            <person name="Karaffa L."/>
            <person name="Karanyi Z."/>
            <person name="Krasevec N."/>
            <person name="Kuo A."/>
            <person name="Kusch H."/>
            <person name="LaButti K."/>
            <person name="Lagendijk E.L."/>
            <person name="Lapidus A."/>
            <person name="Levasseur A."/>
            <person name="Lindquist E."/>
            <person name="Lipzen A."/>
            <person name="Logrieco A.F."/>
            <person name="MacCabe A."/>
            <person name="Maekelae M.R."/>
            <person name="Malavazi I."/>
            <person name="Melin P."/>
            <person name="Meyer V."/>
            <person name="Mielnichuk N."/>
            <person name="Miskei M."/>
            <person name="Molnar A.P."/>
            <person name="Mule G."/>
            <person name="Ngan C.Y."/>
            <person name="Orejas M."/>
            <person name="Orosz E."/>
            <person name="Ouedraogo J.P."/>
            <person name="Overkamp K.M."/>
            <person name="Park H.-S."/>
            <person name="Perrone G."/>
            <person name="Piumi F."/>
            <person name="Punt P.J."/>
            <person name="Ram A.F."/>
            <person name="Ramon A."/>
            <person name="Rauscher S."/>
            <person name="Record E."/>
            <person name="Riano-Pachon D.M."/>
            <person name="Robert V."/>
            <person name="Roehrig J."/>
            <person name="Ruller R."/>
            <person name="Salamov A."/>
            <person name="Salih N.S."/>
            <person name="Samson R.A."/>
            <person name="Sandor E."/>
            <person name="Sanguinetti M."/>
            <person name="Schuetze T."/>
            <person name="Sepcic K."/>
            <person name="Shelest E."/>
            <person name="Sherlock G."/>
            <person name="Sophianopoulou V."/>
            <person name="Squina F.M."/>
            <person name="Sun H."/>
            <person name="Susca A."/>
            <person name="Todd R.B."/>
            <person name="Tsang A."/>
            <person name="Unkles S.E."/>
            <person name="van de Wiele N."/>
            <person name="van Rossen-Uffink D."/>
            <person name="Oliveira J.V."/>
            <person name="Vesth T.C."/>
            <person name="Visser J."/>
            <person name="Yu J.-H."/>
            <person name="Zhou M."/>
            <person name="Andersen M.R."/>
            <person name="Archer D.B."/>
            <person name="Baker S.E."/>
            <person name="Benoit I."/>
            <person name="Brakhage A.A."/>
            <person name="Braus G.H."/>
            <person name="Fischer R."/>
            <person name="Frisvad J.C."/>
            <person name="Goldman G.H."/>
            <person name="Houbraken J."/>
            <person name="Oakley B."/>
            <person name="Pocsi I."/>
            <person name="Scazzocchio C."/>
            <person name="Seiboth B."/>
            <person name="vanKuyk P.A."/>
            <person name="Wortman J."/>
            <person name="Dyer P.S."/>
            <person name="Grigoriev I.V."/>
        </authorList>
    </citation>
    <scope>NUCLEOTIDE SEQUENCE [LARGE SCALE GENOMIC DNA]</scope>
    <source>
        <strain evidence="2">CBS 583.65</strain>
    </source>
</reference>
<evidence type="ECO:0000313" key="1">
    <source>
        <dbReference type="EMBL" id="OJJ07750.1"/>
    </source>
</evidence>
<dbReference type="AlphaFoldDB" id="A0A1L9Q1W3"/>
<dbReference type="EMBL" id="KV878138">
    <property type="protein sequence ID" value="OJJ07750.1"/>
    <property type="molecule type" value="Genomic_DNA"/>
</dbReference>
<dbReference type="OrthoDB" id="4124980at2759"/>
<protein>
    <submittedName>
        <fullName evidence="1">Uncharacterized protein</fullName>
    </submittedName>
</protein>
<accession>A0A1L9Q1W3</accession>
<organism evidence="1 2">
    <name type="scientific">Aspergillus versicolor CBS 583.65</name>
    <dbReference type="NCBI Taxonomy" id="1036611"/>
    <lineage>
        <taxon>Eukaryota</taxon>
        <taxon>Fungi</taxon>
        <taxon>Dikarya</taxon>
        <taxon>Ascomycota</taxon>
        <taxon>Pezizomycotina</taxon>
        <taxon>Eurotiomycetes</taxon>
        <taxon>Eurotiomycetidae</taxon>
        <taxon>Eurotiales</taxon>
        <taxon>Aspergillaceae</taxon>
        <taxon>Aspergillus</taxon>
        <taxon>Aspergillus subgen. Nidulantes</taxon>
    </lineage>
</organism>